<feature type="coiled-coil region" evidence="1">
    <location>
        <begin position="32"/>
        <end position="59"/>
    </location>
</feature>
<dbReference type="HOGENOM" id="CLU_2351173_0_0_1"/>
<dbReference type="InParanoid" id="A0DCV2"/>
<gene>
    <name evidence="2" type="ORF">GSPATT00015728001</name>
</gene>
<dbReference type="AlphaFoldDB" id="A0DCV2"/>
<reference evidence="2 3" key="1">
    <citation type="journal article" date="2006" name="Nature">
        <title>Global trends of whole-genome duplications revealed by the ciliate Paramecium tetraurelia.</title>
        <authorList>
            <consortium name="Genoscope"/>
            <person name="Aury J.-M."/>
            <person name="Jaillon O."/>
            <person name="Duret L."/>
            <person name="Noel B."/>
            <person name="Jubin C."/>
            <person name="Porcel B.M."/>
            <person name="Segurens B."/>
            <person name="Daubin V."/>
            <person name="Anthouard V."/>
            <person name="Aiach N."/>
            <person name="Arnaiz O."/>
            <person name="Billaut A."/>
            <person name="Beisson J."/>
            <person name="Blanc I."/>
            <person name="Bouhouche K."/>
            <person name="Camara F."/>
            <person name="Duharcourt S."/>
            <person name="Guigo R."/>
            <person name="Gogendeau D."/>
            <person name="Katinka M."/>
            <person name="Keller A.-M."/>
            <person name="Kissmehl R."/>
            <person name="Klotz C."/>
            <person name="Koll F."/>
            <person name="Le Moue A."/>
            <person name="Lepere C."/>
            <person name="Malinsky S."/>
            <person name="Nowacki M."/>
            <person name="Nowak J.K."/>
            <person name="Plattner H."/>
            <person name="Poulain J."/>
            <person name="Ruiz F."/>
            <person name="Serrano V."/>
            <person name="Zagulski M."/>
            <person name="Dessen P."/>
            <person name="Betermier M."/>
            <person name="Weissenbach J."/>
            <person name="Scarpelli C."/>
            <person name="Schachter V."/>
            <person name="Sperling L."/>
            <person name="Meyer E."/>
            <person name="Cohen J."/>
            <person name="Wincker P."/>
        </authorList>
    </citation>
    <scope>NUCLEOTIDE SEQUENCE [LARGE SCALE GENOMIC DNA]</scope>
    <source>
        <strain evidence="2 3">Stock d4-2</strain>
    </source>
</reference>
<dbReference type="RefSeq" id="XP_001448266.1">
    <property type="nucleotide sequence ID" value="XM_001448229.1"/>
</dbReference>
<accession>A0DCV2</accession>
<evidence type="ECO:0000313" key="3">
    <source>
        <dbReference type="Proteomes" id="UP000000600"/>
    </source>
</evidence>
<sequence length="97" mass="11596">MKQVIYEIEEIKIVADQQLEILKSQHQIAYLLSELDGILESLKQENEYLKQQIKRFQEKQENEITKYQVRQGLISGRFEEVERQNELFKEIGSILKV</sequence>
<evidence type="ECO:0000256" key="1">
    <source>
        <dbReference type="SAM" id="Coils"/>
    </source>
</evidence>
<keyword evidence="3" id="KW-1185">Reference proteome</keyword>
<dbReference type="GeneID" id="5034051"/>
<evidence type="ECO:0000313" key="2">
    <source>
        <dbReference type="EMBL" id="CAK80869.1"/>
    </source>
</evidence>
<name>A0DCV2_PARTE</name>
<dbReference type="KEGG" id="ptm:GSPATT00015728001"/>
<organism evidence="2 3">
    <name type="scientific">Paramecium tetraurelia</name>
    <dbReference type="NCBI Taxonomy" id="5888"/>
    <lineage>
        <taxon>Eukaryota</taxon>
        <taxon>Sar</taxon>
        <taxon>Alveolata</taxon>
        <taxon>Ciliophora</taxon>
        <taxon>Intramacronucleata</taxon>
        <taxon>Oligohymenophorea</taxon>
        <taxon>Peniculida</taxon>
        <taxon>Parameciidae</taxon>
        <taxon>Paramecium</taxon>
    </lineage>
</organism>
<proteinExistence type="predicted"/>
<evidence type="ECO:0008006" key="4">
    <source>
        <dbReference type="Google" id="ProtNLM"/>
    </source>
</evidence>
<keyword evidence="1" id="KW-0175">Coiled coil</keyword>
<protein>
    <recommendedName>
        <fullName evidence="4">Cell division protein ZapB</fullName>
    </recommendedName>
</protein>
<dbReference type="Proteomes" id="UP000000600">
    <property type="component" value="Unassembled WGS sequence"/>
</dbReference>
<dbReference type="EMBL" id="CT868385">
    <property type="protein sequence ID" value="CAK80869.1"/>
    <property type="molecule type" value="Genomic_DNA"/>
</dbReference>